<dbReference type="CDD" id="cd01335">
    <property type="entry name" value="Radical_SAM"/>
    <property type="match status" value="1"/>
</dbReference>
<dbReference type="InterPro" id="IPR007197">
    <property type="entry name" value="rSAM"/>
</dbReference>
<evidence type="ECO:0000256" key="5">
    <source>
        <dbReference type="ARBA" id="ARBA00022723"/>
    </source>
</evidence>
<evidence type="ECO:0000256" key="7">
    <source>
        <dbReference type="ARBA" id="ARBA00023014"/>
    </source>
</evidence>
<dbReference type="NCBIfam" id="TIGR00539">
    <property type="entry name" value="hemN_rel"/>
    <property type="match status" value="1"/>
</dbReference>
<dbReference type="SFLD" id="SFLDG01065">
    <property type="entry name" value="anaerobic_coproporphyrinogen-I"/>
    <property type="match status" value="1"/>
</dbReference>
<dbReference type="InterPro" id="IPR010723">
    <property type="entry name" value="HemN_C"/>
</dbReference>
<keyword evidence="8 9" id="KW-0143">Chaperone</keyword>
<reference evidence="11 12" key="1">
    <citation type="submission" date="2019-08" db="EMBL/GenBank/DDBJ databases">
        <title>In-depth cultivation of the pig gut microbiome towards novel bacterial diversity and tailored functional studies.</title>
        <authorList>
            <person name="Wylensek D."/>
            <person name="Hitch T.C.A."/>
            <person name="Clavel T."/>
        </authorList>
    </citation>
    <scope>NUCLEOTIDE SEQUENCE [LARGE SCALE GENOMIC DNA]</scope>
    <source>
        <strain evidence="11 12">SM-530-WT-4B</strain>
    </source>
</reference>
<proteinExistence type="inferred from homology"/>
<keyword evidence="5 9" id="KW-0479">Metal-binding</keyword>
<feature type="domain" description="Radical SAM core" evidence="10">
    <location>
        <begin position="4"/>
        <end position="235"/>
    </location>
</feature>
<dbReference type="AlphaFoldDB" id="A0A6L5YCM9"/>
<gene>
    <name evidence="11" type="primary">hemW</name>
    <name evidence="11" type="ORF">FYJ74_08635</name>
</gene>
<dbReference type="Pfam" id="PF04055">
    <property type="entry name" value="Radical_SAM"/>
    <property type="match status" value="1"/>
</dbReference>
<organism evidence="11 12">
    <name type="scientific">Pyramidobacter porci</name>
    <dbReference type="NCBI Taxonomy" id="2605789"/>
    <lineage>
        <taxon>Bacteria</taxon>
        <taxon>Thermotogati</taxon>
        <taxon>Synergistota</taxon>
        <taxon>Synergistia</taxon>
        <taxon>Synergistales</taxon>
        <taxon>Dethiosulfovibrionaceae</taxon>
        <taxon>Pyramidobacter</taxon>
    </lineage>
</organism>
<dbReference type="EMBL" id="VUNH01000009">
    <property type="protein sequence ID" value="MST56096.1"/>
    <property type="molecule type" value="Genomic_DNA"/>
</dbReference>
<dbReference type="PANTHER" id="PTHR13932:SF5">
    <property type="entry name" value="RADICAL S-ADENOSYL METHIONINE DOMAIN-CONTAINING PROTEIN 1, MITOCHONDRIAL"/>
    <property type="match status" value="1"/>
</dbReference>
<dbReference type="GO" id="GO:0004109">
    <property type="term" value="F:coproporphyrinogen oxidase activity"/>
    <property type="evidence" value="ECO:0007669"/>
    <property type="project" value="InterPro"/>
</dbReference>
<keyword evidence="4 9" id="KW-0949">S-adenosyl-L-methionine</keyword>
<dbReference type="GO" id="GO:0051539">
    <property type="term" value="F:4 iron, 4 sulfur cluster binding"/>
    <property type="evidence" value="ECO:0007669"/>
    <property type="project" value="UniProtKB-UniRule"/>
</dbReference>
<dbReference type="InterPro" id="IPR004559">
    <property type="entry name" value="HemW-like"/>
</dbReference>
<dbReference type="Proteomes" id="UP000473699">
    <property type="component" value="Unassembled WGS sequence"/>
</dbReference>
<evidence type="ECO:0000259" key="10">
    <source>
        <dbReference type="PROSITE" id="PS51918"/>
    </source>
</evidence>
<evidence type="ECO:0000256" key="3">
    <source>
        <dbReference type="ARBA" id="ARBA00022617"/>
    </source>
</evidence>
<comment type="function">
    <text evidence="9">Probably acts as a heme chaperone, transferring heme to an unknown acceptor. Binds one molecule of heme per monomer, possibly covalently. Binds 1 [4Fe-4S] cluster. The cluster is coordinated with 3 cysteines and an exchangeable S-adenosyl-L-methionine.</text>
</comment>
<dbReference type="GO" id="GO:0006779">
    <property type="term" value="P:porphyrin-containing compound biosynthetic process"/>
    <property type="evidence" value="ECO:0007669"/>
    <property type="project" value="InterPro"/>
</dbReference>
<evidence type="ECO:0000256" key="8">
    <source>
        <dbReference type="ARBA" id="ARBA00023186"/>
    </source>
</evidence>
<dbReference type="SUPFAM" id="SSF102114">
    <property type="entry name" value="Radical SAM enzymes"/>
    <property type="match status" value="1"/>
</dbReference>
<evidence type="ECO:0000313" key="12">
    <source>
        <dbReference type="Proteomes" id="UP000473699"/>
    </source>
</evidence>
<evidence type="ECO:0000256" key="6">
    <source>
        <dbReference type="ARBA" id="ARBA00023004"/>
    </source>
</evidence>
<protein>
    <recommendedName>
        <fullName evidence="2 9">Heme chaperone HemW</fullName>
    </recommendedName>
</protein>
<comment type="subcellular location">
    <subcellularLocation>
        <location evidence="9">Cytoplasm</location>
    </subcellularLocation>
</comment>
<comment type="caution">
    <text evidence="11">The sequence shown here is derived from an EMBL/GenBank/DDBJ whole genome shotgun (WGS) entry which is preliminary data.</text>
</comment>
<name>A0A6L5YCM9_9BACT</name>
<dbReference type="Pfam" id="PF06969">
    <property type="entry name" value="HemN_C"/>
    <property type="match status" value="1"/>
</dbReference>
<dbReference type="InterPro" id="IPR034505">
    <property type="entry name" value="Coproporphyrinogen-III_oxidase"/>
</dbReference>
<keyword evidence="7 9" id="KW-0411">Iron-sulfur</keyword>
<dbReference type="PROSITE" id="PS51918">
    <property type="entry name" value="RADICAL_SAM"/>
    <property type="match status" value="1"/>
</dbReference>
<dbReference type="InterPro" id="IPR058240">
    <property type="entry name" value="rSAM_sf"/>
</dbReference>
<accession>A0A6L5YCM9</accession>
<keyword evidence="3 9" id="KW-0349">Heme</keyword>
<dbReference type="SFLD" id="SFLDS00029">
    <property type="entry name" value="Radical_SAM"/>
    <property type="match status" value="1"/>
</dbReference>
<dbReference type="GO" id="GO:0046872">
    <property type="term" value="F:metal ion binding"/>
    <property type="evidence" value="ECO:0007669"/>
    <property type="project" value="UniProtKB-UniRule"/>
</dbReference>
<comment type="similarity">
    <text evidence="1">Belongs to the anaerobic coproporphyrinogen-III oxidase family. HemW subfamily.</text>
</comment>
<evidence type="ECO:0000256" key="2">
    <source>
        <dbReference type="ARBA" id="ARBA00017228"/>
    </source>
</evidence>
<dbReference type="SFLD" id="SFLDF00562">
    <property type="entry name" value="HemN-like__clustered_with_heat"/>
    <property type="match status" value="1"/>
</dbReference>
<sequence length="378" mass="43182">MKRMADKRRLSLYVHVPFCRSKCPYCAFYSFAPRSGQMERWLACVVAELGTIRRGLSGGEFSTVYIGGGTPSYLPLVLWRELLGALAKIPREPACEFTVEANPESADEEKLALWKDFGVTRVSVGVQSLDDRELRMLARPHDSAQALRILERCMKKGFRVSADLIFGLPRQTLRRWHENMSKLVAAGVTHLSVYQLTIEDGSFWGRRRPPGLPDGYPMYRWAQYYLPRQGLQQYEIASFAVPGFESRHNQAYWRRSDVCAAGPAAWGFLNGVRFANCRSLERWAERIENGQSPVEFREKLSEAREASEAAVLALRTSEGIRFEEFAARYGERWLDAITKRLRSLPEQDFVWRGNGVALSPRGMRVGNSIWAELMDLER</sequence>
<dbReference type="SMART" id="SM00729">
    <property type="entry name" value="Elp3"/>
    <property type="match status" value="1"/>
</dbReference>
<keyword evidence="9" id="KW-0963">Cytoplasm</keyword>
<dbReference type="Gene3D" id="3.20.20.70">
    <property type="entry name" value="Aldolase class I"/>
    <property type="match status" value="1"/>
</dbReference>
<evidence type="ECO:0000256" key="1">
    <source>
        <dbReference type="ARBA" id="ARBA00006100"/>
    </source>
</evidence>
<keyword evidence="6 9" id="KW-0408">Iron</keyword>
<dbReference type="InterPro" id="IPR006638">
    <property type="entry name" value="Elp3/MiaA/NifB-like_rSAM"/>
</dbReference>
<dbReference type="InterPro" id="IPR013785">
    <property type="entry name" value="Aldolase_TIM"/>
</dbReference>
<dbReference type="SFLD" id="SFLDG01082">
    <property type="entry name" value="B12-binding_domain_containing"/>
    <property type="match status" value="1"/>
</dbReference>
<dbReference type="PANTHER" id="PTHR13932">
    <property type="entry name" value="COPROPORPHYRINIGEN III OXIDASE"/>
    <property type="match status" value="1"/>
</dbReference>
<evidence type="ECO:0000313" key="11">
    <source>
        <dbReference type="EMBL" id="MST56096.1"/>
    </source>
</evidence>
<keyword evidence="9" id="KW-0004">4Fe-4S</keyword>
<keyword evidence="12" id="KW-1185">Reference proteome</keyword>
<evidence type="ECO:0000256" key="4">
    <source>
        <dbReference type="ARBA" id="ARBA00022691"/>
    </source>
</evidence>
<dbReference type="GO" id="GO:0005737">
    <property type="term" value="C:cytoplasm"/>
    <property type="evidence" value="ECO:0007669"/>
    <property type="project" value="UniProtKB-SubCell"/>
</dbReference>
<evidence type="ECO:0000256" key="9">
    <source>
        <dbReference type="RuleBase" id="RU364116"/>
    </source>
</evidence>